<reference evidence="3 4" key="1">
    <citation type="submission" date="2016-10" db="EMBL/GenBank/DDBJ databases">
        <authorList>
            <person name="de Groot N.N."/>
        </authorList>
    </citation>
    <scope>NUCLEOTIDE SEQUENCE [LARGE SCALE GENOMIC DNA]</scope>
    <source>
        <strain evidence="3 4">GAS232</strain>
    </source>
</reference>
<keyword evidence="2" id="KW-1133">Transmembrane helix</keyword>
<organism evidence="3 4">
    <name type="scientific">Terriglobus roseus</name>
    <dbReference type="NCBI Taxonomy" id="392734"/>
    <lineage>
        <taxon>Bacteria</taxon>
        <taxon>Pseudomonadati</taxon>
        <taxon>Acidobacteriota</taxon>
        <taxon>Terriglobia</taxon>
        <taxon>Terriglobales</taxon>
        <taxon>Acidobacteriaceae</taxon>
        <taxon>Terriglobus</taxon>
    </lineage>
</organism>
<dbReference type="RefSeq" id="WP_083345630.1">
    <property type="nucleotide sequence ID" value="NZ_LT629690.1"/>
</dbReference>
<keyword evidence="4" id="KW-1185">Reference proteome</keyword>
<evidence type="ECO:0000313" key="3">
    <source>
        <dbReference type="EMBL" id="SDF58014.1"/>
    </source>
</evidence>
<proteinExistence type="predicted"/>
<feature type="transmembrane region" description="Helical" evidence="2">
    <location>
        <begin position="14"/>
        <end position="33"/>
    </location>
</feature>
<keyword evidence="2" id="KW-0472">Membrane</keyword>
<name>A0A1G7M8U7_9BACT</name>
<dbReference type="OrthoDB" id="115912at2"/>
<keyword evidence="2" id="KW-0812">Transmembrane</keyword>
<evidence type="ECO:0000256" key="2">
    <source>
        <dbReference type="SAM" id="Phobius"/>
    </source>
</evidence>
<protein>
    <submittedName>
        <fullName evidence="3">Uncharacterized protein</fullName>
    </submittedName>
</protein>
<accession>A0A1G7M8U7</accession>
<sequence length="206" mass="21671">MSAMKVGTEDKKKLIAAGIFGVFALGYLGYTFIGGSSSDAPSAPPPTVVQTAPPVSTNAVSPAAQATARVTPSKLDPTLHPEGMLLTESLVYGGKGRNIFAPPGTPSAETKMASIPKPIATPRFVPQAPVNTGPPPPPPINLRYFGNATRKDGVRQAFLLQGEDVFIAGKGDIVSRRYKIGEVTAHDIEVTDLTNNNTQHLPLIMQ</sequence>
<dbReference type="EMBL" id="LT629690">
    <property type="protein sequence ID" value="SDF58014.1"/>
    <property type="molecule type" value="Genomic_DNA"/>
</dbReference>
<evidence type="ECO:0000313" key="4">
    <source>
        <dbReference type="Proteomes" id="UP000182427"/>
    </source>
</evidence>
<gene>
    <name evidence="3" type="ORF">SAMN05444167_2736</name>
</gene>
<evidence type="ECO:0000256" key="1">
    <source>
        <dbReference type="SAM" id="MobiDB-lite"/>
    </source>
</evidence>
<dbReference type="AlphaFoldDB" id="A0A1G7M8U7"/>
<feature type="region of interest" description="Disordered" evidence="1">
    <location>
        <begin position="58"/>
        <end position="79"/>
    </location>
</feature>
<dbReference type="Proteomes" id="UP000182427">
    <property type="component" value="Chromosome I"/>
</dbReference>